<evidence type="ECO:0000259" key="2">
    <source>
        <dbReference type="PROSITE" id="PS50105"/>
    </source>
</evidence>
<reference evidence="3" key="1">
    <citation type="journal article" date="2004" name="Nature">
        <title>Genome duplication in the teleost fish Tetraodon nigroviridis reveals the early vertebrate proto-karyotype.</title>
        <authorList>
            <person name="Jaillon O."/>
            <person name="Aury J.-M."/>
            <person name="Brunet F."/>
            <person name="Petit J.-L."/>
            <person name="Stange-Thomann N."/>
            <person name="Mauceli E."/>
            <person name="Bouneau L."/>
            <person name="Fischer C."/>
            <person name="Ozouf-Costaz C."/>
            <person name="Bernot A."/>
            <person name="Nicaud S."/>
            <person name="Jaffe D."/>
            <person name="Fisher S."/>
            <person name="Lutfalla G."/>
            <person name="Dossat C."/>
            <person name="Segurens B."/>
            <person name="Dasilva C."/>
            <person name="Salanoubat M."/>
            <person name="Levy M."/>
            <person name="Boudet N."/>
            <person name="Castellano S."/>
            <person name="Anthouard V."/>
            <person name="Jubin C."/>
            <person name="Castelli V."/>
            <person name="Katinka M."/>
            <person name="Vacherie B."/>
            <person name="Biemont C."/>
            <person name="Skalli Z."/>
            <person name="Cattolico L."/>
            <person name="Poulain J."/>
            <person name="De Berardinis V."/>
            <person name="Cruaud C."/>
            <person name="Duprat S."/>
            <person name="Brottier P."/>
            <person name="Coutanceau J.-P."/>
            <person name="Gouzy J."/>
            <person name="Parra G."/>
            <person name="Lardier G."/>
            <person name="Chapple C."/>
            <person name="McKernan K.J."/>
            <person name="McEwan P."/>
            <person name="Bosak S."/>
            <person name="Kellis M."/>
            <person name="Volff J.-N."/>
            <person name="Guigo R."/>
            <person name="Zody M.C."/>
            <person name="Mesirov J."/>
            <person name="Lindblad-Toh K."/>
            <person name="Birren B."/>
            <person name="Nusbaum C."/>
            <person name="Kahn D."/>
            <person name="Robinson-Rechavi M."/>
            <person name="Laudet V."/>
            <person name="Schachter V."/>
            <person name="Quetier F."/>
            <person name="Saurin W."/>
            <person name="Scarpelli C."/>
            <person name="Wincker P."/>
            <person name="Lander E.S."/>
            <person name="Weissenbach J."/>
            <person name="Roest Crollius H."/>
        </authorList>
    </citation>
    <scope>NUCLEOTIDE SEQUENCE [LARGE SCALE GENOMIC DNA]</scope>
</reference>
<accession>Q4T9M7</accession>
<sequence>MSLCRYLDTFQQGGLLLARDLTHLDHDALVSLGVTATGHRKRILRLVGHVQSIEGQAANQAADLSRHRCQSVTEWRRSAGPGPPPFEVFRNSSAPNLAAMLTNSAGDKPVDHTRPLLPGAQEVSQDHICLQEPEGLSPGDSPSAENSCEGRRSRTVRRPSRSWSLSAPGPFSPPVPPRTNCGVRPRVDQGVPSSLSSLPATKKQNPTRPEVSCPGVHDNNRLPGFSPSGSPRASRMEMVSNEIYWGTMAAPPTPPRQAADPRRNR</sequence>
<dbReference type="PANTHER" id="PTHR45899:SF2">
    <property type="entry name" value="RHO GTPASE ACTIVATING PROTEIN AT 15B, ISOFORM C"/>
    <property type="match status" value="1"/>
</dbReference>
<dbReference type="SUPFAM" id="SSF47769">
    <property type="entry name" value="SAM/Pointed domain"/>
    <property type="match status" value="1"/>
</dbReference>
<dbReference type="EMBL" id="CAAE01007533">
    <property type="protein sequence ID" value="CAF90405.1"/>
    <property type="molecule type" value="Genomic_DNA"/>
</dbReference>
<evidence type="ECO:0000256" key="1">
    <source>
        <dbReference type="SAM" id="MobiDB-lite"/>
    </source>
</evidence>
<name>Q4T9M7_TETNG</name>
<protein>
    <submittedName>
        <fullName evidence="3">(spotted green pufferfish) hypothetical protein</fullName>
    </submittedName>
</protein>
<feature type="compositionally biased region" description="Polar residues" evidence="1">
    <location>
        <begin position="191"/>
        <end position="207"/>
    </location>
</feature>
<evidence type="ECO:0000313" key="3">
    <source>
        <dbReference type="EMBL" id="CAF90405.1"/>
    </source>
</evidence>
<dbReference type="Pfam" id="PF07647">
    <property type="entry name" value="SAM_2"/>
    <property type="match status" value="1"/>
</dbReference>
<dbReference type="InterPro" id="IPR001660">
    <property type="entry name" value="SAM"/>
</dbReference>
<dbReference type="PROSITE" id="PS50105">
    <property type="entry name" value="SAM_DOMAIN"/>
    <property type="match status" value="1"/>
</dbReference>
<reference evidence="3" key="2">
    <citation type="submission" date="2004-02" db="EMBL/GenBank/DDBJ databases">
        <authorList>
            <consortium name="Genoscope"/>
            <consortium name="Whitehead Institute Centre for Genome Research"/>
        </authorList>
    </citation>
    <scope>NUCLEOTIDE SEQUENCE</scope>
</reference>
<dbReference type="GO" id="GO:0005547">
    <property type="term" value="F:phosphatidylinositol-3,4,5-trisphosphate binding"/>
    <property type="evidence" value="ECO:0007669"/>
    <property type="project" value="TreeGrafter"/>
</dbReference>
<dbReference type="KEGG" id="tng:GSTEN00004671G001"/>
<dbReference type="OrthoDB" id="29546at2759"/>
<dbReference type="PANTHER" id="PTHR45899">
    <property type="entry name" value="RHO GTPASE ACTIVATING PROTEIN AT 15B, ISOFORM C"/>
    <property type="match status" value="1"/>
</dbReference>
<proteinExistence type="predicted"/>
<dbReference type="GO" id="GO:0005737">
    <property type="term" value="C:cytoplasm"/>
    <property type="evidence" value="ECO:0007669"/>
    <property type="project" value="TreeGrafter"/>
</dbReference>
<dbReference type="InterPro" id="IPR013761">
    <property type="entry name" value="SAM/pointed_sf"/>
</dbReference>
<dbReference type="AlphaFoldDB" id="Q4T9M7"/>
<feature type="domain" description="SAM" evidence="2">
    <location>
        <begin position="1"/>
        <end position="53"/>
    </location>
</feature>
<gene>
    <name evidence="3" type="ORF">GSTENG00004671001</name>
</gene>
<dbReference type="InterPro" id="IPR052227">
    <property type="entry name" value="Arf-Rho-GAP_ANK-PH_domain"/>
</dbReference>
<feature type="region of interest" description="Disordered" evidence="1">
    <location>
        <begin position="131"/>
        <end position="265"/>
    </location>
</feature>
<organism evidence="3">
    <name type="scientific">Tetraodon nigroviridis</name>
    <name type="common">Spotted green pufferfish</name>
    <name type="synonym">Chelonodon nigroviridis</name>
    <dbReference type="NCBI Taxonomy" id="99883"/>
    <lineage>
        <taxon>Eukaryota</taxon>
        <taxon>Metazoa</taxon>
        <taxon>Chordata</taxon>
        <taxon>Craniata</taxon>
        <taxon>Vertebrata</taxon>
        <taxon>Euteleostomi</taxon>
        <taxon>Actinopterygii</taxon>
        <taxon>Neopterygii</taxon>
        <taxon>Teleostei</taxon>
        <taxon>Neoteleostei</taxon>
        <taxon>Acanthomorphata</taxon>
        <taxon>Eupercaria</taxon>
        <taxon>Tetraodontiformes</taxon>
        <taxon>Tetradontoidea</taxon>
        <taxon>Tetraodontidae</taxon>
        <taxon>Tetraodon</taxon>
    </lineage>
</organism>
<comment type="caution">
    <text evidence="3">The sequence shown here is derived from an EMBL/GenBank/DDBJ whole genome shotgun (WGS) entry which is preliminary data.</text>
</comment>
<dbReference type="Gene3D" id="1.10.150.50">
    <property type="entry name" value="Transcription Factor, Ets-1"/>
    <property type="match status" value="1"/>
</dbReference>